<organism evidence="1 2">
    <name type="scientific">Oopsacas minuta</name>
    <dbReference type="NCBI Taxonomy" id="111878"/>
    <lineage>
        <taxon>Eukaryota</taxon>
        <taxon>Metazoa</taxon>
        <taxon>Porifera</taxon>
        <taxon>Hexactinellida</taxon>
        <taxon>Hexasterophora</taxon>
        <taxon>Lyssacinosida</taxon>
        <taxon>Leucopsacidae</taxon>
        <taxon>Oopsacas</taxon>
    </lineage>
</organism>
<evidence type="ECO:0000313" key="1">
    <source>
        <dbReference type="EMBL" id="KAI6648957.1"/>
    </source>
</evidence>
<dbReference type="EMBL" id="JAKMXF010000324">
    <property type="protein sequence ID" value="KAI6648957.1"/>
    <property type="molecule type" value="Genomic_DNA"/>
</dbReference>
<accession>A0AAV7JJJ4</accession>
<dbReference type="Proteomes" id="UP001165289">
    <property type="component" value="Unassembled WGS sequence"/>
</dbReference>
<reference evidence="1 2" key="1">
    <citation type="journal article" date="2023" name="BMC Biol.">
        <title>The compact genome of the sponge Oopsacas minuta (Hexactinellida) is lacking key metazoan core genes.</title>
        <authorList>
            <person name="Santini S."/>
            <person name="Schenkelaars Q."/>
            <person name="Jourda C."/>
            <person name="Duchesne M."/>
            <person name="Belahbib H."/>
            <person name="Rocher C."/>
            <person name="Selva M."/>
            <person name="Riesgo A."/>
            <person name="Vervoort M."/>
            <person name="Leys S.P."/>
            <person name="Kodjabachian L."/>
            <person name="Le Bivic A."/>
            <person name="Borchiellini C."/>
            <person name="Claverie J.M."/>
            <person name="Renard E."/>
        </authorList>
    </citation>
    <scope>NUCLEOTIDE SEQUENCE [LARGE SCALE GENOMIC DNA]</scope>
    <source>
        <strain evidence="1">SPO-2</strain>
    </source>
</reference>
<gene>
    <name evidence="1" type="ORF">LOD99_7030</name>
</gene>
<evidence type="ECO:0000313" key="2">
    <source>
        <dbReference type="Proteomes" id="UP001165289"/>
    </source>
</evidence>
<protein>
    <submittedName>
        <fullName evidence="1">Uncharacterized protein</fullName>
    </submittedName>
</protein>
<sequence>MISAGNISFSRSLSFHEQIKESRKKIRDCFKKSHEALQLRESILLSRIDQIEKDYDYKTEKMNKLVEALDKNKSMNSDTLLNNELDGVISLIRKKITEVTTETDSSIAFQWNNQFEKGIERLGSITTVKKGSRSDGIFQPTRISRESEPTLFYQQEKQCVPVTVTLRKDPLSIPNNFVFSTDTEKPHSQANITLFAAPQKPDRMSRPSDSDT</sequence>
<dbReference type="AlphaFoldDB" id="A0AAV7JJJ4"/>
<proteinExistence type="predicted"/>
<name>A0AAV7JJJ4_9METZ</name>
<comment type="caution">
    <text evidence="1">The sequence shown here is derived from an EMBL/GenBank/DDBJ whole genome shotgun (WGS) entry which is preliminary data.</text>
</comment>
<keyword evidence="2" id="KW-1185">Reference proteome</keyword>